<keyword evidence="1" id="KW-0732">Signal</keyword>
<dbReference type="PANTHER" id="PTHR21666:SF270">
    <property type="entry name" value="MUREIN HYDROLASE ACTIVATOR ENVC"/>
    <property type="match status" value="1"/>
</dbReference>
<feature type="domain" description="M23ase beta-sheet core" evidence="2">
    <location>
        <begin position="228"/>
        <end position="284"/>
    </location>
</feature>
<proteinExistence type="predicted"/>
<dbReference type="Gene3D" id="2.70.70.10">
    <property type="entry name" value="Glucose Permease (Domain IIA)"/>
    <property type="match status" value="2"/>
</dbReference>
<gene>
    <name evidence="3" type="ORF">A2Z42_00035</name>
</gene>
<dbReference type="InterPro" id="IPR011055">
    <property type="entry name" value="Dup_hybrid_motif"/>
</dbReference>
<reference evidence="3 4" key="1">
    <citation type="journal article" date="2016" name="Nat. Commun.">
        <title>Thousands of microbial genomes shed light on interconnected biogeochemical processes in an aquifer system.</title>
        <authorList>
            <person name="Anantharaman K."/>
            <person name="Brown C.T."/>
            <person name="Hug L.A."/>
            <person name="Sharon I."/>
            <person name="Castelle C.J."/>
            <person name="Probst A.J."/>
            <person name="Thomas B.C."/>
            <person name="Singh A."/>
            <person name="Wilkins M.J."/>
            <person name="Karaoz U."/>
            <person name="Brodie E.L."/>
            <person name="Williams K.H."/>
            <person name="Hubbard S.S."/>
            <person name="Banfield J.F."/>
        </authorList>
    </citation>
    <scope>NUCLEOTIDE SEQUENCE [LARGE SCALE GENOMIC DNA]</scope>
</reference>
<dbReference type="PANTHER" id="PTHR21666">
    <property type="entry name" value="PEPTIDASE-RELATED"/>
    <property type="match status" value="1"/>
</dbReference>
<dbReference type="CDD" id="cd12797">
    <property type="entry name" value="M23_peptidase"/>
    <property type="match status" value="2"/>
</dbReference>
<dbReference type="Pfam" id="PF01551">
    <property type="entry name" value="Peptidase_M23"/>
    <property type="match status" value="2"/>
</dbReference>
<evidence type="ECO:0000256" key="1">
    <source>
        <dbReference type="SAM" id="SignalP"/>
    </source>
</evidence>
<feature type="domain" description="M23ase beta-sheet core" evidence="2">
    <location>
        <begin position="155"/>
        <end position="189"/>
    </location>
</feature>
<protein>
    <recommendedName>
        <fullName evidence="2">M23ase beta-sheet core domain-containing protein</fullName>
    </recommendedName>
</protein>
<feature type="signal peptide" evidence="1">
    <location>
        <begin position="1"/>
        <end position="23"/>
    </location>
</feature>
<dbReference type="AlphaFoldDB" id="A0A1G1WGC0"/>
<sequence>MKQFLKKISVLFLLLPLFFPVFASASHDESKNITFYQNEQFFSCSQHNSSQIDVSGYKRLKFKLKSNIPLKKGTKIQFLFTDGQSGIFGQEIVLKHNDKSVNSKDLKVKASKAYVSIALQGCPPFPTITVTGTLSKPVKQKPPENQNNVPAPPGSVTRGQLIAYQGNTGCSTGTHLHFRAIQDGVNVNPRPLIEAGTLSWPMENFVITQEFGANFNWYMQNFGLPGSPGIDMTAGSGAPIYAAATGTLNRSQDSAPCSITGTVGQGVIIDHGNGLKTIYWHVQPFN</sequence>
<dbReference type="InterPro" id="IPR016047">
    <property type="entry name" value="M23ase_b-sheet_dom"/>
</dbReference>
<dbReference type="GO" id="GO:0004222">
    <property type="term" value="F:metalloendopeptidase activity"/>
    <property type="evidence" value="ECO:0007669"/>
    <property type="project" value="TreeGrafter"/>
</dbReference>
<organism evidence="3 4">
    <name type="scientific">Candidatus Woykebacteria bacterium RBG_19FT_COMBO_43_10</name>
    <dbReference type="NCBI Taxonomy" id="1802598"/>
    <lineage>
        <taxon>Bacteria</taxon>
        <taxon>Candidatus Woykeibacteriota</taxon>
    </lineage>
</organism>
<dbReference type="EMBL" id="MHCU01000057">
    <property type="protein sequence ID" value="OGY26745.1"/>
    <property type="molecule type" value="Genomic_DNA"/>
</dbReference>
<comment type="caution">
    <text evidence="3">The sequence shown here is derived from an EMBL/GenBank/DDBJ whole genome shotgun (WGS) entry which is preliminary data.</text>
</comment>
<evidence type="ECO:0000259" key="2">
    <source>
        <dbReference type="Pfam" id="PF01551"/>
    </source>
</evidence>
<dbReference type="InterPro" id="IPR050570">
    <property type="entry name" value="Cell_wall_metabolism_enzyme"/>
</dbReference>
<name>A0A1G1WGC0_9BACT</name>
<evidence type="ECO:0000313" key="4">
    <source>
        <dbReference type="Proteomes" id="UP000176645"/>
    </source>
</evidence>
<dbReference type="Proteomes" id="UP000176645">
    <property type="component" value="Unassembled WGS sequence"/>
</dbReference>
<dbReference type="SUPFAM" id="SSF51261">
    <property type="entry name" value="Duplicated hybrid motif"/>
    <property type="match status" value="2"/>
</dbReference>
<accession>A0A1G1WGC0</accession>
<evidence type="ECO:0000313" key="3">
    <source>
        <dbReference type="EMBL" id="OGY26745.1"/>
    </source>
</evidence>
<feature type="chain" id="PRO_5009581193" description="M23ase beta-sheet core domain-containing protein" evidence="1">
    <location>
        <begin position="24"/>
        <end position="286"/>
    </location>
</feature>